<sequence>MLRRDTANIHNNHTRTKHTILRSKRVIPQYSDTLCEESPDAQEYRFGDFSVLNHRNHPGVVYYFIELTDPNGNPISGRSGNNTSNNNNSINNSSNTHRI</sequence>
<reference evidence="2 3" key="1">
    <citation type="submission" date="2020-05" db="EMBL/GenBank/DDBJ databases">
        <authorList>
            <person name="Casaregola S."/>
            <person name="Devillers H."/>
            <person name="Grondin C."/>
        </authorList>
    </citation>
    <scope>NUCLEOTIDE SEQUENCE [LARGE SCALE GENOMIC DNA]</scope>
    <source>
        <strain evidence="2 3">CLIB 1767</strain>
    </source>
</reference>
<dbReference type="GeneID" id="64858160"/>
<dbReference type="EMBL" id="CAEFZW010000005">
    <property type="protein sequence ID" value="CAB4255127.1"/>
    <property type="molecule type" value="Genomic_DNA"/>
</dbReference>
<comment type="caution">
    <text evidence="2">The sequence shown here is derived from an EMBL/GenBank/DDBJ whole genome shotgun (WGS) entry which is preliminary data.</text>
</comment>
<accession>A0A8H2ZKF2</accession>
<evidence type="ECO:0000256" key="1">
    <source>
        <dbReference type="SAM" id="MobiDB-lite"/>
    </source>
</evidence>
<evidence type="ECO:0000313" key="2">
    <source>
        <dbReference type="EMBL" id="CAB4255127.1"/>
    </source>
</evidence>
<dbReference type="OrthoDB" id="4061920at2759"/>
<feature type="compositionally biased region" description="Low complexity" evidence="1">
    <location>
        <begin position="75"/>
        <end position="99"/>
    </location>
</feature>
<name>A0A8H2ZKF2_9SACH</name>
<dbReference type="RefSeq" id="XP_041406971.1">
    <property type="nucleotide sequence ID" value="XM_041551037.1"/>
</dbReference>
<dbReference type="Proteomes" id="UP000644660">
    <property type="component" value="Unassembled WGS sequence"/>
</dbReference>
<evidence type="ECO:0000313" key="3">
    <source>
        <dbReference type="Proteomes" id="UP000644660"/>
    </source>
</evidence>
<feature type="region of interest" description="Disordered" evidence="1">
    <location>
        <begin position="71"/>
        <end position="99"/>
    </location>
</feature>
<dbReference type="AlphaFoldDB" id="A0A8H2ZKF2"/>
<keyword evidence="3" id="KW-1185">Reference proteome</keyword>
<gene>
    <name evidence="2" type="ORF">KABA2_05S09020</name>
</gene>
<organism evidence="2 3">
    <name type="scientific">Maudiozyma barnettii</name>
    <dbReference type="NCBI Taxonomy" id="61262"/>
    <lineage>
        <taxon>Eukaryota</taxon>
        <taxon>Fungi</taxon>
        <taxon>Dikarya</taxon>
        <taxon>Ascomycota</taxon>
        <taxon>Saccharomycotina</taxon>
        <taxon>Saccharomycetes</taxon>
        <taxon>Saccharomycetales</taxon>
        <taxon>Saccharomycetaceae</taxon>
        <taxon>Maudiozyma</taxon>
    </lineage>
</organism>
<proteinExistence type="predicted"/>
<protein>
    <submittedName>
        <fullName evidence="2">Similar to Saccharomyces cerevisiae YJL144W Cytoplasmic hydrophilin with a role in dessication resistance</fullName>
    </submittedName>
</protein>